<dbReference type="GO" id="GO:0016985">
    <property type="term" value="F:mannan endo-1,4-beta-mannosidase activity"/>
    <property type="evidence" value="ECO:0007669"/>
    <property type="project" value="UniProtKB-EC"/>
</dbReference>
<dbReference type="InterPro" id="IPR017853">
    <property type="entry name" value="GH"/>
</dbReference>
<feature type="active site" description="Proton donor" evidence="4">
    <location>
        <position position="217"/>
    </location>
</feature>
<dbReference type="InterPro" id="IPR022790">
    <property type="entry name" value="GH26_dom"/>
</dbReference>
<name>A0A087DDM5_9BIFI</name>
<comment type="caution">
    <text evidence="9">The sequence shown here is derived from an EMBL/GenBank/DDBJ whole genome shotgun (WGS) entry which is preliminary data.</text>
</comment>
<gene>
    <name evidence="9" type="ORF">BSCA_0113</name>
</gene>
<feature type="active site" description="Nucleophile" evidence="4">
    <location>
        <position position="326"/>
    </location>
</feature>
<dbReference type="InterPro" id="IPR008979">
    <property type="entry name" value="Galactose-bd-like_sf"/>
</dbReference>
<dbReference type="PROSITE" id="PS51764">
    <property type="entry name" value="GH26"/>
    <property type="match status" value="1"/>
</dbReference>
<accession>A0A087DDM5</accession>
<dbReference type="GO" id="GO:0006080">
    <property type="term" value="P:substituted mannan metabolic process"/>
    <property type="evidence" value="ECO:0007669"/>
    <property type="project" value="InterPro"/>
</dbReference>
<dbReference type="GeneID" id="85164750"/>
<evidence type="ECO:0000256" key="3">
    <source>
        <dbReference type="ARBA" id="ARBA00023295"/>
    </source>
</evidence>
<proteinExistence type="inferred from homology"/>
<dbReference type="Gene3D" id="2.60.40.10">
    <property type="entry name" value="Immunoglobulins"/>
    <property type="match status" value="1"/>
</dbReference>
<feature type="transmembrane region" description="Helical" evidence="6">
    <location>
        <begin position="764"/>
        <end position="789"/>
    </location>
</feature>
<dbReference type="Gene3D" id="2.60.120.430">
    <property type="entry name" value="Galactose-binding lectin"/>
    <property type="match status" value="1"/>
</dbReference>
<keyword evidence="6" id="KW-1133">Transmembrane helix</keyword>
<feature type="region of interest" description="Disordered" evidence="5">
    <location>
        <begin position="684"/>
        <end position="767"/>
    </location>
</feature>
<feature type="compositionally biased region" description="Polar residues" evidence="5">
    <location>
        <begin position="744"/>
        <end position="760"/>
    </location>
</feature>
<dbReference type="InterPro" id="IPR005087">
    <property type="entry name" value="CBM11"/>
</dbReference>
<evidence type="ECO:0000256" key="2">
    <source>
        <dbReference type="ARBA" id="ARBA00022801"/>
    </source>
</evidence>
<keyword evidence="2 4" id="KW-0378">Hydrolase</keyword>
<evidence type="ECO:0000256" key="4">
    <source>
        <dbReference type="PROSITE-ProRule" id="PRU01100"/>
    </source>
</evidence>
<dbReference type="eggNOG" id="COG4124">
    <property type="taxonomic scope" value="Bacteria"/>
</dbReference>
<evidence type="ECO:0000256" key="7">
    <source>
        <dbReference type="SAM" id="SignalP"/>
    </source>
</evidence>
<evidence type="ECO:0000256" key="1">
    <source>
        <dbReference type="ARBA" id="ARBA00007754"/>
    </source>
</evidence>
<dbReference type="EMBL" id="JGZO01000012">
    <property type="protein sequence ID" value="KFI93625.1"/>
    <property type="molecule type" value="Genomic_DNA"/>
</dbReference>
<keyword evidence="10" id="KW-1185">Reference proteome</keyword>
<dbReference type="PANTHER" id="PTHR40079">
    <property type="entry name" value="MANNAN ENDO-1,4-BETA-MANNOSIDASE E-RELATED"/>
    <property type="match status" value="1"/>
</dbReference>
<dbReference type="Pfam" id="PF02156">
    <property type="entry name" value="Glyco_hydro_26"/>
    <property type="match status" value="1"/>
</dbReference>
<dbReference type="GO" id="GO:0030245">
    <property type="term" value="P:cellulose catabolic process"/>
    <property type="evidence" value="ECO:0007669"/>
    <property type="project" value="InterPro"/>
</dbReference>
<comment type="similarity">
    <text evidence="1 4">Belongs to the glycosyl hydrolase 26 family.</text>
</comment>
<organism evidence="9 10">
    <name type="scientific">Bifidobacterium scardovii</name>
    <dbReference type="NCBI Taxonomy" id="158787"/>
    <lineage>
        <taxon>Bacteria</taxon>
        <taxon>Bacillati</taxon>
        <taxon>Actinomycetota</taxon>
        <taxon>Actinomycetes</taxon>
        <taxon>Bifidobacteriales</taxon>
        <taxon>Bifidobacteriaceae</taxon>
        <taxon>Bifidobacterium</taxon>
    </lineage>
</organism>
<dbReference type="PROSITE" id="PS51318">
    <property type="entry name" value="TAT"/>
    <property type="match status" value="1"/>
</dbReference>
<dbReference type="Proteomes" id="UP000029033">
    <property type="component" value="Unassembled WGS sequence"/>
</dbReference>
<evidence type="ECO:0000256" key="6">
    <source>
        <dbReference type="SAM" id="Phobius"/>
    </source>
</evidence>
<keyword evidence="7" id="KW-0732">Signal</keyword>
<evidence type="ECO:0000313" key="10">
    <source>
        <dbReference type="Proteomes" id="UP000029033"/>
    </source>
</evidence>
<dbReference type="InterPro" id="IPR006311">
    <property type="entry name" value="TAT_signal"/>
</dbReference>
<dbReference type="Gene3D" id="3.20.20.80">
    <property type="entry name" value="Glycosidases"/>
    <property type="match status" value="1"/>
</dbReference>
<dbReference type="Pfam" id="PF03425">
    <property type="entry name" value="CBM_11"/>
    <property type="match status" value="1"/>
</dbReference>
<keyword evidence="3 4" id="KW-0326">Glycosidase</keyword>
<feature type="chain" id="PRO_5001820068" evidence="7">
    <location>
        <begin position="36"/>
        <end position="795"/>
    </location>
</feature>
<dbReference type="PANTHER" id="PTHR40079:SF4">
    <property type="entry name" value="GH26 DOMAIN-CONTAINING PROTEIN-RELATED"/>
    <property type="match status" value="1"/>
</dbReference>
<dbReference type="RefSeq" id="WP_161787631.1">
    <property type="nucleotide sequence ID" value="NZ_CAUPKV010000011.1"/>
</dbReference>
<dbReference type="SUPFAM" id="SSF51445">
    <property type="entry name" value="(Trans)glycosidases"/>
    <property type="match status" value="1"/>
</dbReference>
<dbReference type="GO" id="GO:0008810">
    <property type="term" value="F:cellulase activity"/>
    <property type="evidence" value="ECO:0007669"/>
    <property type="project" value="InterPro"/>
</dbReference>
<dbReference type="PRINTS" id="PR00739">
    <property type="entry name" value="GLHYDRLASE26"/>
</dbReference>
<keyword evidence="6" id="KW-0812">Transmembrane</keyword>
<dbReference type="InterPro" id="IPR000805">
    <property type="entry name" value="Glyco_hydro_26"/>
</dbReference>
<feature type="compositionally biased region" description="Low complexity" evidence="5">
    <location>
        <begin position="726"/>
        <end position="740"/>
    </location>
</feature>
<keyword evidence="6" id="KW-0472">Membrane</keyword>
<dbReference type="InterPro" id="IPR013783">
    <property type="entry name" value="Ig-like_fold"/>
</dbReference>
<dbReference type="STRING" id="158787.BSCA_0113"/>
<dbReference type="AlphaFoldDB" id="A0A087DDM5"/>
<sequence>MPITPSTTRRRFTAVVCALAMATAGGGLLSGTAMATEQPAQAPATASTVNIADTHATPETKDLFAKLRDNGGNTLFGHQHAVDYAISTPEQNKGTNSDVYALTGKYPAMWGMDTLSFYGYEGPGSQDASIDENITKMADEVRQADSIGAIVTLSSHWYNPATGGNFNDTTRAVDRLLPGGDLQPKLNEYLDAVARFAQESKRADGTLIPIIYRPLHESNGAWFWWGAGHATDAERIALYRYIVDYLRDTKNVHNLLFAYSPNGTFNGDEQRYLAAYPGDEYVDVLGYDLYDNDSADTVAWAKGAVTDLAMIVRKARATGKIPAMTEFGPLGNKGVTGNVTDPEWFTHVFDTIKADPEARGIAYMLTWANFGTDNAFVPWEGNALADDFATFAKRPGLVLASGEANDFSGSYEAVPYTPVVHFANPVSRTRIEQQTTDIYAKVDGDATVSKAWFTAGDDGTQYAMAEDANGYLKTTWDVPAELRTNRLVTLKLHVVTDQGELTDAADVILGSRPTSAPNVIDNFDSYVDDDELRTSYAVNSGATDMLSLVDGGANGKALRMSYDFSTTNYVGVTFGSLPVTDWSRYDELAFDLTSDGSGQKMVVQVVADGIYFEAYPSLEQSGRRTVTLTADEFVPAAWDTAHAGEKLDAARLAKVTGFSLYINDNGGDTPRNGAIVIDNIHLTNDADDQDNNGGDDGNKGEDGNGNTGNGNDGSETPQPQQPAEKPSGQPSDQPQQPSDQSSDKNQSNMQASDHQKQSGNKADLASTGAAVAAIAGIALMLLAGGWLALRASKRG</sequence>
<dbReference type="SUPFAM" id="SSF49785">
    <property type="entry name" value="Galactose-binding domain-like"/>
    <property type="match status" value="1"/>
</dbReference>
<feature type="domain" description="GH26" evidence="8">
    <location>
        <begin position="58"/>
        <end position="394"/>
    </location>
</feature>
<evidence type="ECO:0000256" key="5">
    <source>
        <dbReference type="SAM" id="MobiDB-lite"/>
    </source>
</evidence>
<feature type="signal peptide" evidence="7">
    <location>
        <begin position="1"/>
        <end position="35"/>
    </location>
</feature>
<evidence type="ECO:0000313" key="9">
    <source>
        <dbReference type="EMBL" id="KFI93625.1"/>
    </source>
</evidence>
<dbReference type="EC" id="3.2.1.78" evidence="9"/>
<reference evidence="9 10" key="1">
    <citation type="submission" date="2014-03" db="EMBL/GenBank/DDBJ databases">
        <title>Genomics of Bifidobacteria.</title>
        <authorList>
            <person name="Ventura M."/>
            <person name="Milani C."/>
            <person name="Lugli G.A."/>
        </authorList>
    </citation>
    <scope>NUCLEOTIDE SEQUENCE [LARGE SCALE GENOMIC DNA]</scope>
    <source>
        <strain evidence="9 10">LMG 21589</strain>
    </source>
</reference>
<protein>
    <submittedName>
        <fullName evidence="9">Mannan endo-1,4-beta-mannosidase</fullName>
        <ecNumber evidence="9">3.2.1.78</ecNumber>
    </submittedName>
</protein>
<evidence type="ECO:0000259" key="8">
    <source>
        <dbReference type="PROSITE" id="PS51764"/>
    </source>
</evidence>